<feature type="non-terminal residue" evidence="1">
    <location>
        <position position="35"/>
    </location>
</feature>
<accession>A0A6V8PT75</accession>
<protein>
    <submittedName>
        <fullName evidence="1">Uncharacterized protein</fullName>
    </submittedName>
</protein>
<dbReference type="Proteomes" id="UP000568877">
    <property type="component" value="Unassembled WGS sequence"/>
</dbReference>
<gene>
    <name evidence="1" type="ORF">HKBW3S42_02536</name>
</gene>
<evidence type="ECO:0000313" key="2">
    <source>
        <dbReference type="Proteomes" id="UP000568877"/>
    </source>
</evidence>
<comment type="caution">
    <text evidence="1">The sequence shown here is derived from an EMBL/GenBank/DDBJ whole genome shotgun (WGS) entry which is preliminary data.</text>
</comment>
<proteinExistence type="predicted"/>
<dbReference type="EMBL" id="BLSA01001024">
    <property type="protein sequence ID" value="GFP34196.1"/>
    <property type="molecule type" value="Genomic_DNA"/>
</dbReference>
<evidence type="ECO:0000313" key="1">
    <source>
        <dbReference type="EMBL" id="GFP34196.1"/>
    </source>
</evidence>
<organism evidence="1 2">
    <name type="scientific">Candidatus Hakubella thermalkaliphila</name>
    <dbReference type="NCBI Taxonomy" id="2754717"/>
    <lineage>
        <taxon>Bacteria</taxon>
        <taxon>Bacillati</taxon>
        <taxon>Actinomycetota</taxon>
        <taxon>Actinomycetota incertae sedis</taxon>
        <taxon>Candidatus Hakubellales</taxon>
        <taxon>Candidatus Hakubellaceae</taxon>
        <taxon>Candidatus Hakubella</taxon>
    </lineage>
</organism>
<sequence length="35" mass="3735">MKVVSNSSTRIGLLYRKGVVACDPSGGRGVVIMRK</sequence>
<dbReference type="AlphaFoldDB" id="A0A6V8PT75"/>
<name>A0A6V8PT75_9ACTN</name>
<reference evidence="1 2" key="1">
    <citation type="journal article" date="2020" name="Front. Microbiol.">
        <title>Single-cell genomics of novel Actinobacteria with the Wood-Ljungdahl pathway discovered in a serpentinizing system.</title>
        <authorList>
            <person name="Merino N."/>
            <person name="Kawai M."/>
            <person name="Boyd E.S."/>
            <person name="Colman D.R."/>
            <person name="McGlynn S.E."/>
            <person name="Nealson K.H."/>
            <person name="Kurokawa K."/>
            <person name="Hongoh Y."/>
        </authorList>
    </citation>
    <scope>NUCLEOTIDE SEQUENCE [LARGE SCALE GENOMIC DNA]</scope>
    <source>
        <strain evidence="1 2">S42</strain>
    </source>
</reference>